<dbReference type="InterPro" id="IPR009081">
    <property type="entry name" value="PP-bd_ACP"/>
</dbReference>
<dbReference type="Pfam" id="PF00550">
    <property type="entry name" value="PP-binding"/>
    <property type="match status" value="1"/>
</dbReference>
<dbReference type="OrthoDB" id="9812291at2"/>
<keyword evidence="3" id="KW-1185">Reference proteome</keyword>
<proteinExistence type="predicted"/>
<dbReference type="SUPFAM" id="SSF47336">
    <property type="entry name" value="ACP-like"/>
    <property type="match status" value="1"/>
</dbReference>
<comment type="caution">
    <text evidence="2">The sequence shown here is derived from an EMBL/GenBank/DDBJ whole genome shotgun (WGS) entry which is preliminary data.</text>
</comment>
<dbReference type="PROSITE" id="PS50075">
    <property type="entry name" value="CARRIER"/>
    <property type="match status" value="1"/>
</dbReference>
<organism evidence="2 3">
    <name type="scientific">Catonella morbi ATCC 51271</name>
    <dbReference type="NCBI Taxonomy" id="592026"/>
    <lineage>
        <taxon>Bacteria</taxon>
        <taxon>Bacillati</taxon>
        <taxon>Bacillota</taxon>
        <taxon>Clostridia</taxon>
        <taxon>Lachnospirales</taxon>
        <taxon>Lachnospiraceae</taxon>
        <taxon>Catonella</taxon>
    </lineage>
</organism>
<feature type="domain" description="Carrier" evidence="1">
    <location>
        <begin position="1"/>
        <end position="77"/>
    </location>
</feature>
<dbReference type="HOGENOM" id="CLU_108696_19_1_9"/>
<protein>
    <submittedName>
        <fullName evidence="2">D-alanine--poly(Phosphoribitol) ligase subunit 2 family protein</fullName>
    </submittedName>
</protein>
<accession>V2ZBH5</accession>
<dbReference type="STRING" id="592026.GCWU0000282_000619"/>
<dbReference type="Proteomes" id="UP000018227">
    <property type="component" value="Unassembled WGS sequence"/>
</dbReference>
<sequence length="80" mass="9313">MGDSMEKLQVILNERFPEIDFNKEKTLVDSGLLDSVDVVNIIADIEEKFGIEVSMEYIDSENFNSIENIWKMLEEIKNEQ</sequence>
<name>V2ZBH5_9FIRM</name>
<evidence type="ECO:0000313" key="2">
    <source>
        <dbReference type="EMBL" id="ESL04270.1"/>
    </source>
</evidence>
<evidence type="ECO:0000259" key="1">
    <source>
        <dbReference type="PROSITE" id="PS50075"/>
    </source>
</evidence>
<dbReference type="GO" id="GO:0016874">
    <property type="term" value="F:ligase activity"/>
    <property type="evidence" value="ECO:0007669"/>
    <property type="project" value="UniProtKB-KW"/>
</dbReference>
<gene>
    <name evidence="2" type="ORF">GCWU0000282_000619</name>
</gene>
<keyword evidence="2" id="KW-0436">Ligase</keyword>
<dbReference type="EMBL" id="ACIL03000005">
    <property type="protein sequence ID" value="ESL04270.1"/>
    <property type="molecule type" value="Genomic_DNA"/>
</dbReference>
<evidence type="ECO:0000313" key="3">
    <source>
        <dbReference type="Proteomes" id="UP000018227"/>
    </source>
</evidence>
<dbReference type="AlphaFoldDB" id="V2ZBH5"/>
<dbReference type="Gene3D" id="1.10.1200.10">
    <property type="entry name" value="ACP-like"/>
    <property type="match status" value="1"/>
</dbReference>
<dbReference type="InterPro" id="IPR036736">
    <property type="entry name" value="ACP-like_sf"/>
</dbReference>
<reference evidence="2 3" key="1">
    <citation type="submission" date="2013-06" db="EMBL/GenBank/DDBJ databases">
        <authorList>
            <person name="Weinstock G."/>
            <person name="Sodergren E."/>
            <person name="Clifton S."/>
            <person name="Fulton L."/>
            <person name="Fulton B."/>
            <person name="Courtney L."/>
            <person name="Fronick C."/>
            <person name="Harrison M."/>
            <person name="Strong C."/>
            <person name="Farmer C."/>
            <person name="Delahaunty K."/>
            <person name="Markovic C."/>
            <person name="Hall O."/>
            <person name="Minx P."/>
            <person name="Tomlinson C."/>
            <person name="Mitreva M."/>
            <person name="Nelson J."/>
            <person name="Hou S."/>
            <person name="Wollam A."/>
            <person name="Pepin K.H."/>
            <person name="Johnson M."/>
            <person name="Bhonagiri V."/>
            <person name="Nash W.E."/>
            <person name="Warren W."/>
            <person name="Chinwalla A."/>
            <person name="Mardis E.R."/>
            <person name="Wilson R.K."/>
        </authorList>
    </citation>
    <scope>NUCLEOTIDE SEQUENCE [LARGE SCALE GENOMIC DNA]</scope>
    <source>
        <strain evidence="2 3">ATCC 51271</strain>
    </source>
</reference>